<proteinExistence type="predicted"/>
<gene>
    <name evidence="1" type="ORF">BDQ94DRAFT_135905</name>
</gene>
<accession>A0A3F3QGE0</accession>
<evidence type="ECO:0000313" key="1">
    <source>
        <dbReference type="EMBL" id="RDH38231.1"/>
    </source>
</evidence>
<name>A0A3F3QGE0_9EURO</name>
<evidence type="ECO:0000313" key="2">
    <source>
        <dbReference type="Proteomes" id="UP000253729"/>
    </source>
</evidence>
<sequence>MEEFSLSSSNRNGKDGCLAARLLASPLTLPRHSSSLLFDGILTHLFPSYVLSKVQYLIYPRNTREH</sequence>
<dbReference type="GeneID" id="38133131"/>
<organism evidence="1 2">
    <name type="scientific">Aspergillus welwitschiae</name>
    <dbReference type="NCBI Taxonomy" id="1341132"/>
    <lineage>
        <taxon>Eukaryota</taxon>
        <taxon>Fungi</taxon>
        <taxon>Dikarya</taxon>
        <taxon>Ascomycota</taxon>
        <taxon>Pezizomycotina</taxon>
        <taxon>Eurotiomycetes</taxon>
        <taxon>Eurotiomycetidae</taxon>
        <taxon>Eurotiales</taxon>
        <taxon>Aspergillaceae</taxon>
        <taxon>Aspergillus</taxon>
        <taxon>Aspergillus subgen. Circumdati</taxon>
    </lineage>
</organism>
<dbReference type="RefSeq" id="XP_026631253.1">
    <property type="nucleotide sequence ID" value="XM_026764775.1"/>
</dbReference>
<dbReference type="AlphaFoldDB" id="A0A3F3QGE0"/>
<protein>
    <submittedName>
        <fullName evidence="1">Uncharacterized protein</fullName>
    </submittedName>
</protein>
<dbReference type="Proteomes" id="UP000253729">
    <property type="component" value="Unassembled WGS sequence"/>
</dbReference>
<dbReference type="EMBL" id="KZ852034">
    <property type="protein sequence ID" value="RDH38231.1"/>
    <property type="molecule type" value="Genomic_DNA"/>
</dbReference>
<reference evidence="1 2" key="1">
    <citation type="submission" date="2018-07" db="EMBL/GenBank/DDBJ databases">
        <title>The genomes of Aspergillus section Nigri reveals drivers in fungal speciation.</title>
        <authorList>
            <consortium name="DOE Joint Genome Institute"/>
            <person name="Vesth T.C."/>
            <person name="Nybo J."/>
            <person name="Theobald S."/>
            <person name="Brandl J."/>
            <person name="Frisvad J.C."/>
            <person name="Nielsen K.F."/>
            <person name="Lyhne E.K."/>
            <person name="Kogle M.E."/>
            <person name="Kuo A."/>
            <person name="Riley R."/>
            <person name="Clum A."/>
            <person name="Nolan M."/>
            <person name="Lipzen A."/>
            <person name="Salamov A."/>
            <person name="Henrissat B."/>
            <person name="Wiebenga A."/>
            <person name="De vries R.P."/>
            <person name="Grigoriev I.V."/>
            <person name="Mortensen U.H."/>
            <person name="Andersen M.R."/>
            <person name="Baker S.E."/>
        </authorList>
    </citation>
    <scope>NUCLEOTIDE SEQUENCE [LARGE SCALE GENOMIC DNA]</scope>
    <source>
        <strain evidence="1 2">CBS 139.54b</strain>
    </source>
</reference>
<keyword evidence="2" id="KW-1185">Reference proteome</keyword>